<dbReference type="EMBL" id="BMAW01004083">
    <property type="protein sequence ID" value="GFS86935.1"/>
    <property type="molecule type" value="Genomic_DNA"/>
</dbReference>
<protein>
    <submittedName>
        <fullName evidence="1">Uncharacterized protein</fullName>
    </submittedName>
</protein>
<dbReference type="AlphaFoldDB" id="A0A8X6N052"/>
<dbReference type="Proteomes" id="UP000887013">
    <property type="component" value="Unassembled WGS sequence"/>
</dbReference>
<name>A0A8X6N052_NEPPI</name>
<organism evidence="1 2">
    <name type="scientific">Nephila pilipes</name>
    <name type="common">Giant wood spider</name>
    <name type="synonym">Nephila maculata</name>
    <dbReference type="NCBI Taxonomy" id="299642"/>
    <lineage>
        <taxon>Eukaryota</taxon>
        <taxon>Metazoa</taxon>
        <taxon>Ecdysozoa</taxon>
        <taxon>Arthropoda</taxon>
        <taxon>Chelicerata</taxon>
        <taxon>Arachnida</taxon>
        <taxon>Araneae</taxon>
        <taxon>Araneomorphae</taxon>
        <taxon>Entelegynae</taxon>
        <taxon>Araneoidea</taxon>
        <taxon>Nephilidae</taxon>
        <taxon>Nephila</taxon>
    </lineage>
</organism>
<reference evidence="1" key="1">
    <citation type="submission" date="2020-08" db="EMBL/GenBank/DDBJ databases">
        <title>Multicomponent nature underlies the extraordinary mechanical properties of spider dragline silk.</title>
        <authorList>
            <person name="Kono N."/>
            <person name="Nakamura H."/>
            <person name="Mori M."/>
            <person name="Yoshida Y."/>
            <person name="Ohtoshi R."/>
            <person name="Malay A.D."/>
            <person name="Moran D.A.P."/>
            <person name="Tomita M."/>
            <person name="Numata K."/>
            <person name="Arakawa K."/>
        </authorList>
    </citation>
    <scope>NUCLEOTIDE SEQUENCE</scope>
</reference>
<proteinExistence type="predicted"/>
<sequence>MSRGEGLDKPIYFGGQFRKSFGPGINRVVANAKTNGFSFGRRPYLTQGPILVSIIVARYHRLRNVVLARRYRYVGP</sequence>
<gene>
    <name evidence="1" type="ORF">NPIL_47581</name>
</gene>
<dbReference type="OrthoDB" id="6440085at2759"/>
<comment type="caution">
    <text evidence="1">The sequence shown here is derived from an EMBL/GenBank/DDBJ whole genome shotgun (WGS) entry which is preliminary data.</text>
</comment>
<keyword evidence="2" id="KW-1185">Reference proteome</keyword>
<accession>A0A8X6N052</accession>
<evidence type="ECO:0000313" key="2">
    <source>
        <dbReference type="Proteomes" id="UP000887013"/>
    </source>
</evidence>
<evidence type="ECO:0000313" key="1">
    <source>
        <dbReference type="EMBL" id="GFS86935.1"/>
    </source>
</evidence>